<dbReference type="Pfam" id="PF01613">
    <property type="entry name" value="Flavin_Reduct"/>
    <property type="match status" value="1"/>
</dbReference>
<dbReference type="PANTHER" id="PTHR30466">
    <property type="entry name" value="FLAVIN REDUCTASE"/>
    <property type="match status" value="1"/>
</dbReference>
<dbReference type="EMBL" id="JAINZZ010000046">
    <property type="protein sequence ID" value="MBY8881336.1"/>
    <property type="molecule type" value="Genomic_DNA"/>
</dbReference>
<reference evidence="3 4" key="1">
    <citation type="submission" date="2021-08" db="EMBL/GenBank/DDBJ databases">
        <title>WGS of actinomycetes from Thailand.</title>
        <authorList>
            <person name="Thawai C."/>
        </authorList>
    </citation>
    <scope>NUCLEOTIDE SEQUENCE [LARGE SCALE GENOMIC DNA]</scope>
    <source>
        <strain evidence="3 4">PLK6-54</strain>
    </source>
</reference>
<sequence>MRHHAKGVAVITAGLDVPAGFCATSLTSVSLDPPMVSFTVGRGASAWSTVEQAEHVVVHLLAEDQEELALRFARSGAPRFGPATRWHRGALGLPVLDDVLAWLAVALVRVVPAGDHALVLGSVVATGPGAGHAPRRPARPLVHHDGVFGGFAPPAAAPERAVG</sequence>
<evidence type="ECO:0000313" key="3">
    <source>
        <dbReference type="EMBL" id="MBY8881336.1"/>
    </source>
</evidence>
<feature type="domain" description="Flavin reductase like" evidence="2">
    <location>
        <begin position="1"/>
        <end position="150"/>
    </location>
</feature>
<dbReference type="SMART" id="SM00903">
    <property type="entry name" value="Flavin_Reduct"/>
    <property type="match status" value="1"/>
</dbReference>
<evidence type="ECO:0000313" key="4">
    <source>
        <dbReference type="Proteomes" id="UP000778578"/>
    </source>
</evidence>
<evidence type="ECO:0000256" key="1">
    <source>
        <dbReference type="ARBA" id="ARBA00023002"/>
    </source>
</evidence>
<organism evidence="3 4">
    <name type="scientific">Actinacidiphila acidipaludis</name>
    <dbReference type="NCBI Taxonomy" id="2873382"/>
    <lineage>
        <taxon>Bacteria</taxon>
        <taxon>Bacillati</taxon>
        <taxon>Actinomycetota</taxon>
        <taxon>Actinomycetes</taxon>
        <taxon>Kitasatosporales</taxon>
        <taxon>Streptomycetaceae</taxon>
        <taxon>Actinacidiphila</taxon>
    </lineage>
</organism>
<dbReference type="InterPro" id="IPR012349">
    <property type="entry name" value="Split_barrel_FMN-bd"/>
</dbReference>
<comment type="caution">
    <text evidence="3">The sequence shown here is derived from an EMBL/GenBank/DDBJ whole genome shotgun (WGS) entry which is preliminary data.</text>
</comment>
<dbReference type="SUPFAM" id="SSF50475">
    <property type="entry name" value="FMN-binding split barrel"/>
    <property type="match status" value="1"/>
</dbReference>
<dbReference type="Gene3D" id="2.30.110.10">
    <property type="entry name" value="Electron Transport, Fmn-binding Protein, Chain A"/>
    <property type="match status" value="1"/>
</dbReference>
<proteinExistence type="predicted"/>
<gene>
    <name evidence="3" type="ORF">K7862_27400</name>
</gene>
<evidence type="ECO:0000259" key="2">
    <source>
        <dbReference type="SMART" id="SM00903"/>
    </source>
</evidence>
<accession>A0ABS7QDU0</accession>
<keyword evidence="1" id="KW-0560">Oxidoreductase</keyword>
<dbReference type="InterPro" id="IPR002563">
    <property type="entry name" value="Flavin_Rdtase-like_dom"/>
</dbReference>
<keyword evidence="4" id="KW-1185">Reference proteome</keyword>
<name>A0ABS7QDU0_9ACTN</name>
<dbReference type="PANTHER" id="PTHR30466:SF1">
    <property type="entry name" value="FMN REDUCTASE (NADH) RUTF"/>
    <property type="match status" value="1"/>
</dbReference>
<dbReference type="InterPro" id="IPR050268">
    <property type="entry name" value="NADH-dep_flavin_reductase"/>
</dbReference>
<dbReference type="Proteomes" id="UP000778578">
    <property type="component" value="Unassembled WGS sequence"/>
</dbReference>
<protein>
    <submittedName>
        <fullName evidence="3">Flavin reductase family protein</fullName>
    </submittedName>
</protein>